<gene>
    <name evidence="3" type="ORF">BD626DRAFT_414217</name>
</gene>
<evidence type="ECO:0000313" key="3">
    <source>
        <dbReference type="EMBL" id="TRM56319.1"/>
    </source>
</evidence>
<comment type="caution">
    <text evidence="3">The sequence shown here is derived from an EMBL/GenBank/DDBJ whole genome shotgun (WGS) entry which is preliminary data.</text>
</comment>
<protein>
    <recommendedName>
        <fullName evidence="2">Ribonuclease H1 N-terminal domain-containing protein</fullName>
    </recommendedName>
</protein>
<evidence type="ECO:0000313" key="4">
    <source>
        <dbReference type="Proteomes" id="UP000320762"/>
    </source>
</evidence>
<proteinExistence type="predicted"/>
<keyword evidence="4" id="KW-1185">Reference proteome</keyword>
<dbReference type="Gene3D" id="3.40.970.10">
    <property type="entry name" value="Ribonuclease H1, N-terminal domain"/>
    <property type="match status" value="2"/>
</dbReference>
<dbReference type="OrthoDB" id="3254429at2759"/>
<feature type="region of interest" description="Disordered" evidence="1">
    <location>
        <begin position="13"/>
        <end position="38"/>
    </location>
</feature>
<feature type="domain" description="Ribonuclease H1 N-terminal" evidence="2">
    <location>
        <begin position="143"/>
        <end position="183"/>
    </location>
</feature>
<dbReference type="Proteomes" id="UP000320762">
    <property type="component" value="Unassembled WGS sequence"/>
</dbReference>
<evidence type="ECO:0000256" key="1">
    <source>
        <dbReference type="SAM" id="MobiDB-lite"/>
    </source>
</evidence>
<feature type="compositionally biased region" description="Low complexity" evidence="1">
    <location>
        <begin position="13"/>
        <end position="34"/>
    </location>
</feature>
<name>A0A550BUU9_9AGAR</name>
<dbReference type="InterPro" id="IPR011320">
    <property type="entry name" value="RNase_H1_N"/>
</dbReference>
<dbReference type="InterPro" id="IPR009027">
    <property type="entry name" value="Ribosomal_bL9/RNase_H1_N"/>
</dbReference>
<accession>A0A550BUU9</accession>
<feature type="domain" description="Ribonuclease H1 N-terminal" evidence="2">
    <location>
        <begin position="46"/>
        <end position="87"/>
    </location>
</feature>
<dbReference type="STRING" id="97359.A0A550BUU9"/>
<dbReference type="EMBL" id="VDMD01000073">
    <property type="protein sequence ID" value="TRM56319.1"/>
    <property type="molecule type" value="Genomic_DNA"/>
</dbReference>
<dbReference type="AlphaFoldDB" id="A0A550BUU9"/>
<dbReference type="InterPro" id="IPR037056">
    <property type="entry name" value="RNase_H1_N_sf"/>
</dbReference>
<reference evidence="3 4" key="1">
    <citation type="journal article" date="2019" name="New Phytol.">
        <title>Comparative genomics reveals unique wood-decay strategies and fruiting body development in the Schizophyllaceae.</title>
        <authorList>
            <person name="Almasi E."/>
            <person name="Sahu N."/>
            <person name="Krizsan K."/>
            <person name="Balint B."/>
            <person name="Kovacs G.M."/>
            <person name="Kiss B."/>
            <person name="Cseklye J."/>
            <person name="Drula E."/>
            <person name="Henrissat B."/>
            <person name="Nagy I."/>
            <person name="Chovatia M."/>
            <person name="Adam C."/>
            <person name="LaButti K."/>
            <person name="Lipzen A."/>
            <person name="Riley R."/>
            <person name="Grigoriev I.V."/>
            <person name="Nagy L.G."/>
        </authorList>
    </citation>
    <scope>NUCLEOTIDE SEQUENCE [LARGE SCALE GENOMIC DNA]</scope>
    <source>
        <strain evidence="3 4">NL-1724</strain>
    </source>
</reference>
<sequence length="202" mass="21712">MAADEITGLLSQLSLPSYPSTPASSPRTTPDASPLRSPCTSTQGSAYAVFVGRCPGTYTAWVDCLAQVKGASHNSYKSYPTLAAAERAYSAAADRGLVCTSQEKAAAIARRFRREQLKVEDLALCLHFLEDSTSKAMALGSSRFYVVYVGLQPGVYLTFHECSFLTSGYKGTLHESFPKRDDAIGAMERALATGRVVKLVPL</sequence>
<dbReference type="Pfam" id="PF01693">
    <property type="entry name" value="Cauli_VI"/>
    <property type="match status" value="2"/>
</dbReference>
<dbReference type="SUPFAM" id="SSF55658">
    <property type="entry name" value="L9 N-domain-like"/>
    <property type="match status" value="2"/>
</dbReference>
<evidence type="ECO:0000259" key="2">
    <source>
        <dbReference type="Pfam" id="PF01693"/>
    </source>
</evidence>
<organism evidence="3 4">
    <name type="scientific">Schizophyllum amplum</name>
    <dbReference type="NCBI Taxonomy" id="97359"/>
    <lineage>
        <taxon>Eukaryota</taxon>
        <taxon>Fungi</taxon>
        <taxon>Dikarya</taxon>
        <taxon>Basidiomycota</taxon>
        <taxon>Agaricomycotina</taxon>
        <taxon>Agaricomycetes</taxon>
        <taxon>Agaricomycetidae</taxon>
        <taxon>Agaricales</taxon>
        <taxon>Schizophyllaceae</taxon>
        <taxon>Schizophyllum</taxon>
    </lineage>
</organism>